<protein>
    <submittedName>
        <fullName evidence="1">Uncharacterized protein</fullName>
    </submittedName>
</protein>
<dbReference type="AlphaFoldDB" id="A0A7C9NCY6"/>
<dbReference type="EMBL" id="WUPT01000001">
    <property type="protein sequence ID" value="MXQ07039.1"/>
    <property type="molecule type" value="Genomic_DNA"/>
</dbReference>
<organism evidence="1 2">
    <name type="scientific">Kangsaoukella pontilimi</name>
    <dbReference type="NCBI Taxonomy" id="2691042"/>
    <lineage>
        <taxon>Bacteria</taxon>
        <taxon>Pseudomonadati</taxon>
        <taxon>Pseudomonadota</taxon>
        <taxon>Alphaproteobacteria</taxon>
        <taxon>Rhodobacterales</taxon>
        <taxon>Paracoccaceae</taxon>
        <taxon>Kangsaoukella</taxon>
    </lineage>
</organism>
<proteinExistence type="predicted"/>
<sequence length="61" mass="6790">MFDWLISRRPYATSRYASIPRSVREEVLSLCRQQAAEAAALARRNGDGTSAQIPDCGCFEP</sequence>
<dbReference type="Proteomes" id="UP000480350">
    <property type="component" value="Unassembled WGS sequence"/>
</dbReference>
<keyword evidence="2" id="KW-1185">Reference proteome</keyword>
<comment type="caution">
    <text evidence="1">The sequence shown here is derived from an EMBL/GenBank/DDBJ whole genome shotgun (WGS) entry which is preliminary data.</text>
</comment>
<reference evidence="1 2" key="1">
    <citation type="submission" date="2019-12" db="EMBL/GenBank/DDBJ databases">
        <authorList>
            <person name="Lee S.D."/>
        </authorList>
    </citation>
    <scope>NUCLEOTIDE SEQUENCE [LARGE SCALE GENOMIC DNA]</scope>
    <source>
        <strain evidence="1 2">GH1-50</strain>
    </source>
</reference>
<reference evidence="1 2" key="2">
    <citation type="submission" date="2020-03" db="EMBL/GenBank/DDBJ databases">
        <title>Kangsaoukella pontilimi gen. nov., sp. nov., a new member of the family Rhodobacteraceae isolated from a tidal mudflat.</title>
        <authorList>
            <person name="Kim I.S."/>
        </authorList>
    </citation>
    <scope>NUCLEOTIDE SEQUENCE [LARGE SCALE GENOMIC DNA]</scope>
    <source>
        <strain evidence="1 2">GH1-50</strain>
    </source>
</reference>
<dbReference type="RefSeq" id="WP_160762942.1">
    <property type="nucleotide sequence ID" value="NZ_WUPT01000001.1"/>
</dbReference>
<gene>
    <name evidence="1" type="ORF">GQ651_04180</name>
</gene>
<evidence type="ECO:0000313" key="2">
    <source>
        <dbReference type="Proteomes" id="UP000480350"/>
    </source>
</evidence>
<accession>A0A7C9NCY6</accession>
<name>A0A7C9NCY6_9RHOB</name>
<evidence type="ECO:0000313" key="1">
    <source>
        <dbReference type="EMBL" id="MXQ07039.1"/>
    </source>
</evidence>